<dbReference type="Gene3D" id="3.40.50.300">
    <property type="entry name" value="P-loop containing nucleotide triphosphate hydrolases"/>
    <property type="match status" value="1"/>
</dbReference>
<dbReference type="InterPro" id="IPR027417">
    <property type="entry name" value="P-loop_NTPase"/>
</dbReference>
<dbReference type="Pfam" id="PF07931">
    <property type="entry name" value="CPT"/>
    <property type="match status" value="1"/>
</dbReference>
<evidence type="ECO:0000313" key="4">
    <source>
        <dbReference type="Proteomes" id="UP000557344"/>
    </source>
</evidence>
<dbReference type="AlphaFoldDB" id="A0A7W6Y894"/>
<dbReference type="EMBL" id="JACIID010000008">
    <property type="protein sequence ID" value="MBB4537041.1"/>
    <property type="molecule type" value="Genomic_DNA"/>
</dbReference>
<dbReference type="EMBL" id="JACIHU010000008">
    <property type="protein sequence ID" value="MBB4481346.1"/>
    <property type="molecule type" value="Genomic_DNA"/>
</dbReference>
<gene>
    <name evidence="1" type="ORF">GGE46_003942</name>
    <name evidence="2" type="ORF">GGE57_003805</name>
</gene>
<comment type="caution">
    <text evidence="1">The sequence shown here is derived from an EMBL/GenBank/DDBJ whole genome shotgun (WGS) entry which is preliminary data.</text>
</comment>
<dbReference type="SUPFAM" id="SSF52540">
    <property type="entry name" value="P-loop containing nucleoside triphosphate hydrolases"/>
    <property type="match status" value="1"/>
</dbReference>
<dbReference type="RefSeq" id="WP_183843026.1">
    <property type="nucleotide sequence ID" value="NZ_JACIHU010000008.1"/>
</dbReference>
<accession>A0A7W6Y894</accession>
<reference evidence="3 4" key="1">
    <citation type="submission" date="2020-08" db="EMBL/GenBank/DDBJ databases">
        <title>Genomic Encyclopedia of Type Strains, Phase IV (KMG-V): Genome sequencing to study the core and pangenomes of soil and plant-associated prokaryotes.</title>
        <authorList>
            <person name="Whitman W."/>
        </authorList>
    </citation>
    <scope>NUCLEOTIDE SEQUENCE [LARGE SCALE GENOMIC DNA]</scope>
    <source>
        <strain evidence="1 4">SEMIA 471</strain>
        <strain evidence="2 3">SEMIA 489</strain>
    </source>
</reference>
<protein>
    <recommendedName>
        <fullName evidence="5">Chloramphenicol phosphotransferase</fullName>
    </recommendedName>
</protein>
<dbReference type="Proteomes" id="UP000557344">
    <property type="component" value="Unassembled WGS sequence"/>
</dbReference>
<proteinExistence type="predicted"/>
<dbReference type="Proteomes" id="UP000523431">
    <property type="component" value="Unassembled WGS sequence"/>
</dbReference>
<evidence type="ECO:0000313" key="3">
    <source>
        <dbReference type="Proteomes" id="UP000523431"/>
    </source>
</evidence>
<sequence length="197" mass="21587">MGVFVLLMGFPGVGKLTIATELSSVFPAKIIDNHWINNPILRLLDDDGTTPLPPGVWEYTARVRQAVLDAIVAYRPSPANFIFTHAGIAGDERSARTFQQICDAARQCEALLVPVRLLCDEEELARRVSTPTRRERLKSTDVQASIDKSRQARVLDPKHKFTLDLDVTSKTAQASAAAILHHVTRVIAGDFGCPSNG</sequence>
<evidence type="ECO:0000313" key="1">
    <source>
        <dbReference type="EMBL" id="MBB4481346.1"/>
    </source>
</evidence>
<organism evidence="1 4">
    <name type="scientific">Rhizobium etli</name>
    <dbReference type="NCBI Taxonomy" id="29449"/>
    <lineage>
        <taxon>Bacteria</taxon>
        <taxon>Pseudomonadati</taxon>
        <taxon>Pseudomonadota</taxon>
        <taxon>Alphaproteobacteria</taxon>
        <taxon>Hyphomicrobiales</taxon>
        <taxon>Rhizobiaceae</taxon>
        <taxon>Rhizobium/Agrobacterium group</taxon>
        <taxon>Rhizobium</taxon>
    </lineage>
</organism>
<evidence type="ECO:0008006" key="5">
    <source>
        <dbReference type="Google" id="ProtNLM"/>
    </source>
</evidence>
<name>A0A7W6Y894_RHIET</name>
<evidence type="ECO:0000313" key="2">
    <source>
        <dbReference type="EMBL" id="MBB4537041.1"/>
    </source>
</evidence>